<dbReference type="OrthoDB" id="5581651at2759"/>
<feature type="repeat" description="ANK" evidence="1">
    <location>
        <begin position="64"/>
        <end position="96"/>
    </location>
</feature>
<sequence>MSASDPDQGLQLCRAAITNNLDLARHLLALPEVDANTGALWRVSDTPAPFSPPVTPGFIEECQYHALPLHLATLAGHVEMVALLVDAGADPNEVDGRERSALLCAIYGLDTLRATQATLDYLTLEHPSHLTILQDPLLSHPRLSSRSLHAPQDAVLGLTLACLAAYLDKPRVLELLLTVGRVEPD</sequence>
<dbReference type="Pfam" id="PF00023">
    <property type="entry name" value="Ank"/>
    <property type="match status" value="1"/>
</dbReference>
<name>A0A4P9XYK9_9FUNG</name>
<feature type="non-terminal residue" evidence="2">
    <location>
        <position position="185"/>
    </location>
</feature>
<dbReference type="Gene3D" id="1.25.40.20">
    <property type="entry name" value="Ankyrin repeat-containing domain"/>
    <property type="match status" value="1"/>
</dbReference>
<accession>A0A4P9XYK9</accession>
<gene>
    <name evidence="2" type="ORF">BJ684DRAFT_21901</name>
</gene>
<protein>
    <submittedName>
        <fullName evidence="2">Uncharacterized protein</fullName>
    </submittedName>
</protein>
<dbReference type="EMBL" id="KZ988839">
    <property type="protein sequence ID" value="RKP11523.1"/>
    <property type="molecule type" value="Genomic_DNA"/>
</dbReference>
<dbReference type="PROSITE" id="PS50088">
    <property type="entry name" value="ANK_REPEAT"/>
    <property type="match status" value="1"/>
</dbReference>
<evidence type="ECO:0000313" key="2">
    <source>
        <dbReference type="EMBL" id="RKP11523.1"/>
    </source>
</evidence>
<dbReference type="AlphaFoldDB" id="A0A4P9XYK9"/>
<evidence type="ECO:0000256" key="1">
    <source>
        <dbReference type="PROSITE-ProRule" id="PRU00023"/>
    </source>
</evidence>
<keyword evidence="1" id="KW-0040">ANK repeat</keyword>
<dbReference type="SUPFAM" id="SSF48403">
    <property type="entry name" value="Ankyrin repeat"/>
    <property type="match status" value="1"/>
</dbReference>
<organism evidence="2 3">
    <name type="scientific">Piptocephalis cylindrospora</name>
    <dbReference type="NCBI Taxonomy" id="1907219"/>
    <lineage>
        <taxon>Eukaryota</taxon>
        <taxon>Fungi</taxon>
        <taxon>Fungi incertae sedis</taxon>
        <taxon>Zoopagomycota</taxon>
        <taxon>Zoopagomycotina</taxon>
        <taxon>Zoopagomycetes</taxon>
        <taxon>Zoopagales</taxon>
        <taxon>Piptocephalidaceae</taxon>
        <taxon>Piptocephalis</taxon>
    </lineage>
</organism>
<dbReference type="PROSITE" id="PS50297">
    <property type="entry name" value="ANK_REP_REGION"/>
    <property type="match status" value="1"/>
</dbReference>
<evidence type="ECO:0000313" key="3">
    <source>
        <dbReference type="Proteomes" id="UP000267251"/>
    </source>
</evidence>
<dbReference type="InterPro" id="IPR036770">
    <property type="entry name" value="Ankyrin_rpt-contain_sf"/>
</dbReference>
<dbReference type="SMART" id="SM00248">
    <property type="entry name" value="ANK"/>
    <property type="match status" value="1"/>
</dbReference>
<dbReference type="Proteomes" id="UP000267251">
    <property type="component" value="Unassembled WGS sequence"/>
</dbReference>
<reference evidence="3" key="1">
    <citation type="journal article" date="2018" name="Nat. Microbiol.">
        <title>Leveraging single-cell genomics to expand the fungal tree of life.</title>
        <authorList>
            <person name="Ahrendt S.R."/>
            <person name="Quandt C.A."/>
            <person name="Ciobanu D."/>
            <person name="Clum A."/>
            <person name="Salamov A."/>
            <person name="Andreopoulos B."/>
            <person name="Cheng J.F."/>
            <person name="Woyke T."/>
            <person name="Pelin A."/>
            <person name="Henrissat B."/>
            <person name="Reynolds N.K."/>
            <person name="Benny G.L."/>
            <person name="Smith M.E."/>
            <person name="James T.Y."/>
            <person name="Grigoriev I.V."/>
        </authorList>
    </citation>
    <scope>NUCLEOTIDE SEQUENCE [LARGE SCALE GENOMIC DNA]</scope>
</reference>
<keyword evidence="3" id="KW-1185">Reference proteome</keyword>
<dbReference type="InterPro" id="IPR002110">
    <property type="entry name" value="Ankyrin_rpt"/>
</dbReference>
<proteinExistence type="predicted"/>